<feature type="transmembrane region" description="Helical" evidence="13">
    <location>
        <begin position="158"/>
        <end position="176"/>
    </location>
</feature>
<dbReference type="STRING" id="1280847.SAMN04488036_101127"/>
<dbReference type="InterPro" id="IPR004358">
    <property type="entry name" value="Sig_transdc_His_kin-like_C"/>
</dbReference>
<dbReference type="SMART" id="SM00387">
    <property type="entry name" value="HATPase_c"/>
    <property type="match status" value="1"/>
</dbReference>
<dbReference type="InterPro" id="IPR005467">
    <property type="entry name" value="His_kinase_dom"/>
</dbReference>
<dbReference type="PANTHER" id="PTHR45339:SF1">
    <property type="entry name" value="HYBRID SIGNAL TRANSDUCTION HISTIDINE KINASE J"/>
    <property type="match status" value="1"/>
</dbReference>
<dbReference type="SMART" id="SM00388">
    <property type="entry name" value="HisKA"/>
    <property type="match status" value="1"/>
</dbReference>
<keyword evidence="13" id="KW-0472">Membrane</keyword>
<keyword evidence="13" id="KW-1133">Transmembrane helix</keyword>
<dbReference type="AlphaFoldDB" id="A0A1I4A3L7"/>
<comment type="catalytic activity">
    <reaction evidence="1">
        <text>ATP + protein L-histidine = ADP + protein N-phospho-L-histidine.</text>
        <dbReference type="EC" id="2.7.13.3"/>
    </reaction>
</comment>
<dbReference type="CDD" id="cd16922">
    <property type="entry name" value="HATPase_EvgS-ArcB-TorS-like"/>
    <property type="match status" value="1"/>
</dbReference>
<proteinExistence type="predicted"/>
<evidence type="ECO:0000259" key="14">
    <source>
        <dbReference type="PROSITE" id="PS50109"/>
    </source>
</evidence>
<keyword evidence="5" id="KW-0547">Nucleotide-binding</keyword>
<gene>
    <name evidence="16" type="ORF">SAMN04488036_101127</name>
</gene>
<dbReference type="Pfam" id="PF00512">
    <property type="entry name" value="HisKA"/>
    <property type="match status" value="1"/>
</dbReference>
<keyword evidence="6 16" id="KW-0418">Kinase</keyword>
<dbReference type="Gene3D" id="1.10.287.130">
    <property type="match status" value="1"/>
</dbReference>
<dbReference type="CDD" id="cd00082">
    <property type="entry name" value="HisKA"/>
    <property type="match status" value="1"/>
</dbReference>
<keyword evidence="8" id="KW-0902">Two-component regulatory system</keyword>
<organism evidence="16 17">
    <name type="scientific">Shimia haliotis</name>
    <dbReference type="NCBI Taxonomy" id="1280847"/>
    <lineage>
        <taxon>Bacteria</taxon>
        <taxon>Pseudomonadati</taxon>
        <taxon>Pseudomonadota</taxon>
        <taxon>Alphaproteobacteria</taxon>
        <taxon>Rhodobacterales</taxon>
        <taxon>Roseobacteraceae</taxon>
    </lineage>
</organism>
<dbReference type="FunFam" id="3.30.565.10:FF:000010">
    <property type="entry name" value="Sensor histidine kinase RcsC"/>
    <property type="match status" value="1"/>
</dbReference>
<evidence type="ECO:0000256" key="2">
    <source>
        <dbReference type="ARBA" id="ARBA00012438"/>
    </source>
</evidence>
<feature type="modified residue" description="4-aspartylphosphate" evidence="11">
    <location>
        <position position="500"/>
    </location>
</feature>
<evidence type="ECO:0000256" key="6">
    <source>
        <dbReference type="ARBA" id="ARBA00022777"/>
    </source>
</evidence>
<accession>A0A1I4A3L7</accession>
<feature type="domain" description="Histidine kinase" evidence="14">
    <location>
        <begin position="207"/>
        <end position="423"/>
    </location>
</feature>
<keyword evidence="4" id="KW-0808">Transferase</keyword>
<evidence type="ECO:0000256" key="4">
    <source>
        <dbReference type="ARBA" id="ARBA00022679"/>
    </source>
</evidence>
<dbReference type="EC" id="2.7.13.3" evidence="2"/>
<evidence type="ECO:0000313" key="17">
    <source>
        <dbReference type="Proteomes" id="UP000198851"/>
    </source>
</evidence>
<evidence type="ECO:0000256" key="12">
    <source>
        <dbReference type="SAM" id="Coils"/>
    </source>
</evidence>
<evidence type="ECO:0000259" key="15">
    <source>
        <dbReference type="PROSITE" id="PS50110"/>
    </source>
</evidence>
<feature type="domain" description="Response regulatory" evidence="15">
    <location>
        <begin position="451"/>
        <end position="568"/>
    </location>
</feature>
<dbReference type="InterPro" id="IPR036890">
    <property type="entry name" value="HATPase_C_sf"/>
</dbReference>
<name>A0A1I4A3L7_9RHOB</name>
<dbReference type="Gene3D" id="3.40.50.2300">
    <property type="match status" value="1"/>
</dbReference>
<dbReference type="InterPro" id="IPR001789">
    <property type="entry name" value="Sig_transdc_resp-reg_receiver"/>
</dbReference>
<evidence type="ECO:0000256" key="1">
    <source>
        <dbReference type="ARBA" id="ARBA00000085"/>
    </source>
</evidence>
<evidence type="ECO:0000256" key="9">
    <source>
        <dbReference type="ARBA" id="ARBA00064003"/>
    </source>
</evidence>
<evidence type="ECO:0000256" key="11">
    <source>
        <dbReference type="PROSITE-ProRule" id="PRU00169"/>
    </source>
</evidence>
<comment type="subunit">
    <text evidence="9">At low DSF concentrations, interacts with RpfF.</text>
</comment>
<evidence type="ECO:0000256" key="13">
    <source>
        <dbReference type="SAM" id="Phobius"/>
    </source>
</evidence>
<evidence type="ECO:0000256" key="10">
    <source>
        <dbReference type="ARBA" id="ARBA00068150"/>
    </source>
</evidence>
<dbReference type="GO" id="GO:0000155">
    <property type="term" value="F:phosphorelay sensor kinase activity"/>
    <property type="evidence" value="ECO:0007669"/>
    <property type="project" value="InterPro"/>
</dbReference>
<feature type="transmembrane region" description="Helical" evidence="13">
    <location>
        <begin position="57"/>
        <end position="75"/>
    </location>
</feature>
<dbReference type="PANTHER" id="PTHR45339">
    <property type="entry name" value="HYBRID SIGNAL TRANSDUCTION HISTIDINE KINASE J"/>
    <property type="match status" value="1"/>
</dbReference>
<keyword evidence="13" id="KW-0812">Transmembrane</keyword>
<feature type="transmembrane region" description="Helical" evidence="13">
    <location>
        <begin position="112"/>
        <end position="129"/>
    </location>
</feature>
<evidence type="ECO:0000256" key="7">
    <source>
        <dbReference type="ARBA" id="ARBA00022840"/>
    </source>
</evidence>
<reference evidence="17" key="1">
    <citation type="submission" date="2016-10" db="EMBL/GenBank/DDBJ databases">
        <authorList>
            <person name="Varghese N."/>
            <person name="Submissions S."/>
        </authorList>
    </citation>
    <scope>NUCLEOTIDE SEQUENCE [LARGE SCALE GENOMIC DNA]</scope>
    <source>
        <strain evidence="17">DSM 28453</strain>
    </source>
</reference>
<evidence type="ECO:0000256" key="3">
    <source>
        <dbReference type="ARBA" id="ARBA00022553"/>
    </source>
</evidence>
<feature type="transmembrane region" description="Helical" evidence="13">
    <location>
        <begin position="134"/>
        <end position="152"/>
    </location>
</feature>
<dbReference type="EMBL" id="FOSZ01000001">
    <property type="protein sequence ID" value="SFK50531.1"/>
    <property type="molecule type" value="Genomic_DNA"/>
</dbReference>
<keyword evidence="7" id="KW-0067">ATP-binding</keyword>
<dbReference type="Pfam" id="PF00072">
    <property type="entry name" value="Response_reg"/>
    <property type="match status" value="1"/>
</dbReference>
<evidence type="ECO:0000313" key="16">
    <source>
        <dbReference type="EMBL" id="SFK50531.1"/>
    </source>
</evidence>
<keyword evidence="12" id="KW-0175">Coiled coil</keyword>
<keyword evidence="3 11" id="KW-0597">Phosphoprotein</keyword>
<dbReference type="SUPFAM" id="SSF52172">
    <property type="entry name" value="CheY-like"/>
    <property type="match status" value="1"/>
</dbReference>
<dbReference type="SUPFAM" id="SSF55874">
    <property type="entry name" value="ATPase domain of HSP90 chaperone/DNA topoisomerase II/histidine kinase"/>
    <property type="match status" value="1"/>
</dbReference>
<dbReference type="InterPro" id="IPR003594">
    <property type="entry name" value="HATPase_dom"/>
</dbReference>
<sequence>MILTSFRRFAKTYYWPERDSVSTFLGARNRLVCGFSFVVGLNAMLHNVHQSLIDSGLPPSVAIASMVFSLSYFFVPSVLHRTGSTTATALVLMVLLSAHSNMVMYFEQNRLWLREAFLIGPPVIAILVLGPRPAWIVTLLTMANLLFFAYIGKLPYESATVLSIVICAFIWGLALFDKELKRAESNLVDLRREAQDANHAKSEFLANMSHEIRTPMNGLSGVLQLLEETDLSAEQLELVHMGQTSGTTLLRLINDVLDYSKIAARGVTFERVACTPADLALPAVRAQMAGAEMQRLKLEYQQDSDLPDWISADPARMQQVVSNLVSNAIKFSGQGTITVHMRRQDTDLRVSVTDQGIGLTEAAQLRVFRKFEQASTSTNRKYGGTGLGLAISKELVELHGGKIGVISSPGKGSTFWFTVPIVKATPPARAYEAAHETNQSPTTVCQLNGAQILLAEDNRTNQIITRRFLQSFGVEPVIVDNGLAAVGVCQDTKFDLILMDIQMPGMDGIEACKAIKEDDGPNAATPIVALSANILPEQTARYIAAGMTACLGKPFRKAELCDVLSRLIAPRADLDAA</sequence>
<dbReference type="PROSITE" id="PS50109">
    <property type="entry name" value="HIS_KIN"/>
    <property type="match status" value="1"/>
</dbReference>
<feature type="transmembrane region" description="Helical" evidence="13">
    <location>
        <begin position="21"/>
        <end position="45"/>
    </location>
</feature>
<dbReference type="InterPro" id="IPR036097">
    <property type="entry name" value="HisK_dim/P_sf"/>
</dbReference>
<keyword evidence="17" id="KW-1185">Reference proteome</keyword>
<feature type="coiled-coil region" evidence="12">
    <location>
        <begin position="173"/>
        <end position="200"/>
    </location>
</feature>
<dbReference type="InterPro" id="IPR011006">
    <property type="entry name" value="CheY-like_superfamily"/>
</dbReference>
<dbReference type="Pfam" id="PF02518">
    <property type="entry name" value="HATPase_c"/>
    <property type="match status" value="1"/>
</dbReference>
<evidence type="ECO:0000256" key="5">
    <source>
        <dbReference type="ARBA" id="ARBA00022741"/>
    </source>
</evidence>
<protein>
    <recommendedName>
        <fullName evidence="10">Sensory/regulatory protein RpfC</fullName>
        <ecNumber evidence="2">2.7.13.3</ecNumber>
    </recommendedName>
</protein>
<dbReference type="SMART" id="SM00448">
    <property type="entry name" value="REC"/>
    <property type="match status" value="1"/>
</dbReference>
<dbReference type="PRINTS" id="PR00344">
    <property type="entry name" value="BCTRLSENSOR"/>
</dbReference>
<dbReference type="OrthoDB" id="9801651at2"/>
<dbReference type="Gene3D" id="3.30.565.10">
    <property type="entry name" value="Histidine kinase-like ATPase, C-terminal domain"/>
    <property type="match status" value="1"/>
</dbReference>
<dbReference type="CDD" id="cd17546">
    <property type="entry name" value="REC_hyHK_CKI1_RcsC-like"/>
    <property type="match status" value="1"/>
</dbReference>
<dbReference type="PROSITE" id="PS50110">
    <property type="entry name" value="RESPONSE_REGULATORY"/>
    <property type="match status" value="1"/>
</dbReference>
<dbReference type="SUPFAM" id="SSF47384">
    <property type="entry name" value="Homodimeric domain of signal transducing histidine kinase"/>
    <property type="match status" value="1"/>
</dbReference>
<evidence type="ECO:0000256" key="8">
    <source>
        <dbReference type="ARBA" id="ARBA00023012"/>
    </source>
</evidence>
<dbReference type="Proteomes" id="UP000198851">
    <property type="component" value="Unassembled WGS sequence"/>
</dbReference>
<dbReference type="GO" id="GO:0005524">
    <property type="term" value="F:ATP binding"/>
    <property type="evidence" value="ECO:0007669"/>
    <property type="project" value="UniProtKB-KW"/>
</dbReference>
<dbReference type="InterPro" id="IPR003661">
    <property type="entry name" value="HisK_dim/P_dom"/>
</dbReference>
<dbReference type="FunFam" id="1.10.287.130:FF:000002">
    <property type="entry name" value="Two-component osmosensing histidine kinase"/>
    <property type="match status" value="1"/>
</dbReference>